<evidence type="ECO:0000256" key="1">
    <source>
        <dbReference type="SAM" id="MobiDB-lite"/>
    </source>
</evidence>
<dbReference type="Proteomes" id="UP000076584">
    <property type="component" value="Unassembled WGS sequence"/>
</dbReference>
<keyword evidence="2" id="KW-0812">Transmembrane</keyword>
<evidence type="ECO:0000313" key="3">
    <source>
        <dbReference type="EMBL" id="KZL82443.1"/>
    </source>
</evidence>
<feature type="transmembrane region" description="Helical" evidence="2">
    <location>
        <begin position="41"/>
        <end position="60"/>
    </location>
</feature>
<dbReference type="EMBL" id="LFIW01001383">
    <property type="protein sequence ID" value="KZL82443.1"/>
    <property type="molecule type" value="Genomic_DNA"/>
</dbReference>
<protein>
    <submittedName>
        <fullName evidence="3">Uncharacterized protein</fullName>
    </submittedName>
</protein>
<name>A0A167CDA9_COLIC</name>
<evidence type="ECO:0000313" key="4">
    <source>
        <dbReference type="Proteomes" id="UP000076584"/>
    </source>
</evidence>
<feature type="compositionally biased region" description="Low complexity" evidence="1">
    <location>
        <begin position="424"/>
        <end position="450"/>
    </location>
</feature>
<feature type="region of interest" description="Disordered" evidence="1">
    <location>
        <begin position="599"/>
        <end position="622"/>
    </location>
</feature>
<sequence length="622" mass="68073">MSSAEPDFGSLGLVLLAHTTRCIVTILSHCIDLLHANVRLISLWLGSFSIAAKLILYSIVESCNIVSASTNKTIIAWMTTIDIFFWTFPYTVFLFFILPCAVIVVLLERCETVYPRLRSSRFEAAVREYLGLPPLGRPYLDQSGPSIAATGRMLSVLKKSPSFQASTRQSKLAQLCRERCNRAQRFIKNLTICLLTLIEAAMTLALLKKTKEIVPTSRKIQTSIIPQKPVHLTLANQSYRVAQATNFISTVKRALLSKIVEHEAPLERQDANRNEENQSIPPSSSGPPRSTHGARRLSASFSRGGPLSSNPTVASSSITAITGAAAPSTSQHQGIHTSIHGGEVGYDTLRSAGSSPLFGSSKHDTQFFQQQPRHHPRYPNQGVANKKPLPKSRTLTVLSNLTASLSKSSLTSFTGSERKSSQPTVMSRKTSSSSTFASDAPTRTATPTTPDVNPVIVTTAQPSAYWTGRFLSLQDRFQGESLQDKTLSTFVTAHASKATVLAQQREVYQRRGNLPLSTTTALDRYGIAAIQEAERLSDEDNRCLRIFLHLDALCGTPEAQKSLHVWQQAYARRMRRDALLPQGTSMEKGFVARLFGGSSRRSLGASRSGKETTKGKHSLSAA</sequence>
<gene>
    <name evidence="3" type="ORF">CI238_03178</name>
</gene>
<keyword evidence="2" id="KW-1133">Transmembrane helix</keyword>
<evidence type="ECO:0000256" key="2">
    <source>
        <dbReference type="SAM" id="Phobius"/>
    </source>
</evidence>
<feature type="region of interest" description="Disordered" evidence="1">
    <location>
        <begin position="409"/>
        <end position="454"/>
    </location>
</feature>
<feature type="region of interest" description="Disordered" evidence="1">
    <location>
        <begin position="266"/>
        <end position="392"/>
    </location>
</feature>
<comment type="caution">
    <text evidence="3">The sequence shown here is derived from an EMBL/GenBank/DDBJ whole genome shotgun (WGS) entry which is preliminary data.</text>
</comment>
<organism evidence="3 4">
    <name type="scientific">Colletotrichum incanum</name>
    <name type="common">Soybean anthracnose fungus</name>
    <dbReference type="NCBI Taxonomy" id="1573173"/>
    <lineage>
        <taxon>Eukaryota</taxon>
        <taxon>Fungi</taxon>
        <taxon>Dikarya</taxon>
        <taxon>Ascomycota</taxon>
        <taxon>Pezizomycotina</taxon>
        <taxon>Sordariomycetes</taxon>
        <taxon>Hypocreomycetidae</taxon>
        <taxon>Glomerellales</taxon>
        <taxon>Glomerellaceae</taxon>
        <taxon>Colletotrichum</taxon>
        <taxon>Colletotrichum spaethianum species complex</taxon>
    </lineage>
</organism>
<feature type="transmembrane region" description="Helical" evidence="2">
    <location>
        <begin position="83"/>
        <end position="107"/>
    </location>
</feature>
<feature type="compositionally biased region" description="Low complexity" evidence="1">
    <location>
        <begin position="279"/>
        <end position="290"/>
    </location>
</feature>
<proteinExistence type="predicted"/>
<accession>A0A167CDA9</accession>
<keyword evidence="4" id="KW-1185">Reference proteome</keyword>
<feature type="compositionally biased region" description="Low complexity" evidence="1">
    <location>
        <begin position="311"/>
        <end position="330"/>
    </location>
</feature>
<feature type="compositionally biased region" description="Basic and acidic residues" evidence="1">
    <location>
        <begin position="266"/>
        <end position="276"/>
    </location>
</feature>
<keyword evidence="2" id="KW-0472">Membrane</keyword>
<reference evidence="3 4" key="1">
    <citation type="submission" date="2015-06" db="EMBL/GenBank/DDBJ databases">
        <title>Survival trade-offs in plant roots during colonization by closely related pathogenic and mutualistic fungi.</title>
        <authorList>
            <person name="Hacquard S."/>
            <person name="Kracher B."/>
            <person name="Hiruma K."/>
            <person name="Weinman A."/>
            <person name="Muench P."/>
            <person name="Garrido Oter R."/>
            <person name="Ver Loren van Themaat E."/>
            <person name="Dallerey J.-F."/>
            <person name="Damm U."/>
            <person name="Henrissat B."/>
            <person name="Lespinet O."/>
            <person name="Thon M."/>
            <person name="Kemen E."/>
            <person name="McHardy A.C."/>
            <person name="Schulze-Lefert P."/>
            <person name="O'Connell R.J."/>
        </authorList>
    </citation>
    <scope>NUCLEOTIDE SEQUENCE [LARGE SCALE GENOMIC DNA]</scope>
    <source>
        <strain evidence="3 4">MAFF 238704</strain>
    </source>
</reference>
<dbReference type="AlphaFoldDB" id="A0A167CDA9"/>